<keyword evidence="20" id="KW-1185">Reference proteome</keyword>
<evidence type="ECO:0000256" key="4">
    <source>
        <dbReference type="ARBA" id="ARBA00022452"/>
    </source>
</evidence>
<name>A0ABR6Z6K1_9BURK</name>
<evidence type="ECO:0000313" key="20">
    <source>
        <dbReference type="Proteomes" id="UP000646911"/>
    </source>
</evidence>
<evidence type="ECO:0000256" key="13">
    <source>
        <dbReference type="ARBA" id="ARBA00023237"/>
    </source>
</evidence>
<accession>A0ABR6Z6K1</accession>
<comment type="subcellular location">
    <subcellularLocation>
        <location evidence="1 14">Cell outer membrane</location>
        <topology evidence="1 14">Multi-pass membrane protein</topology>
    </subcellularLocation>
</comment>
<evidence type="ECO:0000256" key="2">
    <source>
        <dbReference type="ARBA" id="ARBA00009810"/>
    </source>
</evidence>
<evidence type="ECO:0000256" key="10">
    <source>
        <dbReference type="ARBA" id="ARBA00023077"/>
    </source>
</evidence>
<keyword evidence="3 14" id="KW-0813">Transport</keyword>
<dbReference type="Pfam" id="PF00593">
    <property type="entry name" value="TonB_dep_Rec_b-barrel"/>
    <property type="match status" value="1"/>
</dbReference>
<dbReference type="PANTHER" id="PTHR32552:SF89">
    <property type="entry name" value="CATECHOLATE SIDEROPHORE RECEPTOR FIU"/>
    <property type="match status" value="1"/>
</dbReference>
<keyword evidence="7 16" id="KW-0732">Signal</keyword>
<keyword evidence="5" id="KW-0410">Iron transport</keyword>
<dbReference type="InterPro" id="IPR000531">
    <property type="entry name" value="Beta-barrel_TonB"/>
</dbReference>
<proteinExistence type="inferred from homology"/>
<dbReference type="InterPro" id="IPR012910">
    <property type="entry name" value="Plug_dom"/>
</dbReference>
<dbReference type="EMBL" id="JACOFX010000002">
    <property type="protein sequence ID" value="MBC3907377.1"/>
    <property type="molecule type" value="Genomic_DNA"/>
</dbReference>
<dbReference type="PANTHER" id="PTHR32552">
    <property type="entry name" value="FERRICHROME IRON RECEPTOR-RELATED"/>
    <property type="match status" value="1"/>
</dbReference>
<keyword evidence="6 14" id="KW-0812">Transmembrane</keyword>
<dbReference type="InterPro" id="IPR037066">
    <property type="entry name" value="Plug_dom_sf"/>
</dbReference>
<protein>
    <submittedName>
        <fullName evidence="19">TonB-dependent receptor</fullName>
    </submittedName>
</protein>
<evidence type="ECO:0000256" key="7">
    <source>
        <dbReference type="ARBA" id="ARBA00022729"/>
    </source>
</evidence>
<feature type="domain" description="TonB-dependent receptor-like beta-barrel" evidence="17">
    <location>
        <begin position="445"/>
        <end position="783"/>
    </location>
</feature>
<evidence type="ECO:0000259" key="17">
    <source>
        <dbReference type="Pfam" id="PF00593"/>
    </source>
</evidence>
<dbReference type="SUPFAM" id="SSF56935">
    <property type="entry name" value="Porins"/>
    <property type="match status" value="1"/>
</dbReference>
<keyword evidence="8" id="KW-0408">Iron</keyword>
<evidence type="ECO:0000256" key="12">
    <source>
        <dbReference type="ARBA" id="ARBA00023170"/>
    </source>
</evidence>
<comment type="caution">
    <text evidence="19">The sequence shown here is derived from an EMBL/GenBank/DDBJ whole genome shotgun (WGS) entry which is preliminary data.</text>
</comment>
<evidence type="ECO:0000256" key="15">
    <source>
        <dbReference type="RuleBase" id="RU003357"/>
    </source>
</evidence>
<comment type="similarity">
    <text evidence="2 14 15">Belongs to the TonB-dependent receptor family.</text>
</comment>
<evidence type="ECO:0000313" key="19">
    <source>
        <dbReference type="EMBL" id="MBC3907377.1"/>
    </source>
</evidence>
<dbReference type="Gene3D" id="2.170.130.10">
    <property type="entry name" value="TonB-dependent receptor, plug domain"/>
    <property type="match status" value="1"/>
</dbReference>
<dbReference type="PROSITE" id="PS52016">
    <property type="entry name" value="TONB_DEPENDENT_REC_3"/>
    <property type="match status" value="1"/>
</dbReference>
<evidence type="ECO:0000256" key="14">
    <source>
        <dbReference type="PROSITE-ProRule" id="PRU01360"/>
    </source>
</evidence>
<keyword evidence="10 15" id="KW-0798">TonB box</keyword>
<feature type="chain" id="PRO_5046500524" evidence="16">
    <location>
        <begin position="26"/>
        <end position="822"/>
    </location>
</feature>
<evidence type="ECO:0000256" key="5">
    <source>
        <dbReference type="ARBA" id="ARBA00022496"/>
    </source>
</evidence>
<keyword evidence="9" id="KW-0406">Ion transport</keyword>
<dbReference type="Gene3D" id="2.40.170.20">
    <property type="entry name" value="TonB-dependent receptor, beta-barrel domain"/>
    <property type="match status" value="1"/>
</dbReference>
<keyword evidence="11 14" id="KW-0472">Membrane</keyword>
<evidence type="ECO:0000256" key="1">
    <source>
        <dbReference type="ARBA" id="ARBA00004571"/>
    </source>
</evidence>
<gene>
    <name evidence="19" type="ORF">H8L47_07360</name>
</gene>
<evidence type="ECO:0000256" key="3">
    <source>
        <dbReference type="ARBA" id="ARBA00022448"/>
    </source>
</evidence>
<evidence type="ECO:0000256" key="8">
    <source>
        <dbReference type="ARBA" id="ARBA00023004"/>
    </source>
</evidence>
<keyword evidence="12 19" id="KW-0675">Receptor</keyword>
<dbReference type="Pfam" id="PF07715">
    <property type="entry name" value="Plug"/>
    <property type="match status" value="1"/>
</dbReference>
<feature type="signal peptide" evidence="16">
    <location>
        <begin position="1"/>
        <end position="25"/>
    </location>
</feature>
<evidence type="ECO:0000256" key="11">
    <source>
        <dbReference type="ARBA" id="ARBA00023136"/>
    </source>
</evidence>
<evidence type="ECO:0000256" key="6">
    <source>
        <dbReference type="ARBA" id="ARBA00022692"/>
    </source>
</evidence>
<dbReference type="Proteomes" id="UP000646911">
    <property type="component" value="Unassembled WGS sequence"/>
</dbReference>
<dbReference type="InterPro" id="IPR036942">
    <property type="entry name" value="Beta-barrel_TonB_sf"/>
</dbReference>
<keyword evidence="13 14" id="KW-0998">Cell outer membrane</keyword>
<feature type="domain" description="TonB-dependent receptor plug" evidence="18">
    <location>
        <begin position="66"/>
        <end position="177"/>
    </location>
</feature>
<evidence type="ECO:0000256" key="16">
    <source>
        <dbReference type="SAM" id="SignalP"/>
    </source>
</evidence>
<sequence>MNCNKPFRLSAITIAMMTLLSQAQAQVASNPNTNAAATTATTAPAKADEVQQIVVTGNARSGGQRKIDASYSITTANEEQLKQAAPSSTADLLKIVPGIYAESSGGNAGANIGVRGFPIDGDAPFVTIQMNGSPLFPPPTLSFLEGSSLFRIDDTIERVEVLRGGPSPIFSNGQPGATMNFLLKKGRDLAEGSLRATVGTGNLRRIDGYYGGKIADGWHGTIGGFYRVAQGVRDGQYPADDGGQITASATRKLDQGELTFYARTVNDKNTFYTGVPLISASSAGGKPTAFPGFDPLTGSLYSNELRNVALEVGPGQVINKDLANGRGLQANLFGVDFSQTINGWNISNKLNHFSGDAPTLAIFTGNSPVSMSSYISSAIQSANGQANVVAAAGGKQAISGKATYLNGGGAVAGDQQVMSAGIWSVEKKLSSFTDELRISKEIVKDHTLTAGLYYADYSSNDMWYLGNSVLMTATPNARPINVQLNNGVVVSGNGHDGASFYTLNENFSAQNTAFYLADEWKINDRIRVDAGVRTENRRLNGVISNPKSVDLDNNPLTLYNNSASVLSGSNTPVDRSDNEVSYTLGGNYKVSENFSVFARLNSGFALPQFDTIRDNGVNAPVTKVKQYEIGLKSVSEYISAYLTFFHNTFTGLPFQQFLADGRNVNAIGGSSGSGLEFEVAARPVKNFQISLSGAYQKSKYENYGANTGNEVKRQPKLQFRLSPSYRIPLDNGDIKLYGTYTHVDARFADAENQQSLPKYYTLDAGILVGLGDNLEFRLAGTNLTNQLGLTEGNSRVIGSGSSVVFARPIFGRAIEASVLYRF</sequence>
<keyword evidence="4 14" id="KW-1134">Transmembrane beta strand</keyword>
<evidence type="ECO:0000259" key="18">
    <source>
        <dbReference type="Pfam" id="PF07715"/>
    </source>
</evidence>
<evidence type="ECO:0000256" key="9">
    <source>
        <dbReference type="ARBA" id="ARBA00023065"/>
    </source>
</evidence>
<dbReference type="RefSeq" id="WP_186952860.1">
    <property type="nucleotide sequence ID" value="NZ_JACOFX010000002.1"/>
</dbReference>
<dbReference type="InterPro" id="IPR039426">
    <property type="entry name" value="TonB-dep_rcpt-like"/>
</dbReference>
<reference evidence="19 20" key="1">
    <citation type="submission" date="2020-08" db="EMBL/GenBank/DDBJ databases">
        <title>Novel species isolated from subtropical streams in China.</title>
        <authorList>
            <person name="Lu H."/>
        </authorList>
    </citation>
    <scope>NUCLEOTIDE SEQUENCE [LARGE SCALE GENOMIC DNA]</scope>
    <source>
        <strain evidence="19 20">NL8W</strain>
    </source>
</reference>
<organism evidence="19 20">
    <name type="scientific">Undibacterium umbellatum</name>
    <dbReference type="NCBI Taxonomy" id="2762300"/>
    <lineage>
        <taxon>Bacteria</taxon>
        <taxon>Pseudomonadati</taxon>
        <taxon>Pseudomonadota</taxon>
        <taxon>Betaproteobacteria</taxon>
        <taxon>Burkholderiales</taxon>
        <taxon>Oxalobacteraceae</taxon>
        <taxon>Undibacterium</taxon>
    </lineage>
</organism>